<dbReference type="GO" id="GO:0051537">
    <property type="term" value="F:2 iron, 2 sulfur cluster binding"/>
    <property type="evidence" value="ECO:0007669"/>
    <property type="project" value="UniProtKB-KW"/>
</dbReference>
<keyword evidence="7" id="KW-1185">Reference proteome</keyword>
<feature type="domain" description="Rieske" evidence="5">
    <location>
        <begin position="64"/>
        <end position="152"/>
    </location>
</feature>
<dbReference type="SUPFAM" id="SSF50022">
    <property type="entry name" value="ISP domain"/>
    <property type="match status" value="1"/>
</dbReference>
<dbReference type="InterPro" id="IPR017941">
    <property type="entry name" value="Rieske_2Fe-2S"/>
</dbReference>
<evidence type="ECO:0000256" key="2">
    <source>
        <dbReference type="ARBA" id="ARBA00022723"/>
    </source>
</evidence>
<protein>
    <submittedName>
        <fullName evidence="6">Rieske 2Fe-2S domain-containing protein</fullName>
    </submittedName>
</protein>
<keyword evidence="1" id="KW-0001">2Fe-2S</keyword>
<dbReference type="Gene3D" id="2.102.10.10">
    <property type="entry name" value="Rieske [2Fe-2S] iron-sulphur domain"/>
    <property type="match status" value="1"/>
</dbReference>
<dbReference type="AlphaFoldDB" id="A0A7K1S9J5"/>
<dbReference type="Pfam" id="PF00355">
    <property type="entry name" value="Rieske"/>
    <property type="match status" value="1"/>
</dbReference>
<dbReference type="EMBL" id="WPIN01000003">
    <property type="protein sequence ID" value="MVM30513.1"/>
    <property type="molecule type" value="Genomic_DNA"/>
</dbReference>
<accession>A0A7K1S9J5</accession>
<evidence type="ECO:0000256" key="4">
    <source>
        <dbReference type="ARBA" id="ARBA00023014"/>
    </source>
</evidence>
<organism evidence="6 7">
    <name type="scientific">Spirosoma arboris</name>
    <dbReference type="NCBI Taxonomy" id="2682092"/>
    <lineage>
        <taxon>Bacteria</taxon>
        <taxon>Pseudomonadati</taxon>
        <taxon>Bacteroidota</taxon>
        <taxon>Cytophagia</taxon>
        <taxon>Cytophagales</taxon>
        <taxon>Cytophagaceae</taxon>
        <taxon>Spirosoma</taxon>
    </lineage>
</organism>
<gene>
    <name evidence="6" type="ORF">GO755_10750</name>
</gene>
<dbReference type="CDD" id="cd03467">
    <property type="entry name" value="Rieske"/>
    <property type="match status" value="1"/>
</dbReference>
<evidence type="ECO:0000313" key="6">
    <source>
        <dbReference type="EMBL" id="MVM30513.1"/>
    </source>
</evidence>
<keyword evidence="3" id="KW-0408">Iron</keyword>
<name>A0A7K1S9J5_9BACT</name>
<evidence type="ECO:0000259" key="5">
    <source>
        <dbReference type="PROSITE" id="PS51296"/>
    </source>
</evidence>
<dbReference type="PROSITE" id="PS51296">
    <property type="entry name" value="RIESKE"/>
    <property type="match status" value="1"/>
</dbReference>
<dbReference type="GO" id="GO:0046872">
    <property type="term" value="F:metal ion binding"/>
    <property type="evidence" value="ECO:0007669"/>
    <property type="project" value="UniProtKB-KW"/>
</dbReference>
<evidence type="ECO:0000313" key="7">
    <source>
        <dbReference type="Proteomes" id="UP000436006"/>
    </source>
</evidence>
<sequence>MPQKYVKTVMETTLPATDQPTIDRQEFLKLVGTSIGALILTRCMAGCSGQSNADPTPNQTQKVDFTLSLDDNANQNLLVKGGSVIVDNVIVVQTKDGKYVAVSANCTHEGTKLVYKGADNQFYCPLDLSRFDINGKVVSGPAKLPLTQYIIESNFTAGTLRVHN</sequence>
<evidence type="ECO:0000256" key="1">
    <source>
        <dbReference type="ARBA" id="ARBA00022714"/>
    </source>
</evidence>
<proteinExistence type="predicted"/>
<comment type="caution">
    <text evidence="6">The sequence shown here is derived from an EMBL/GenBank/DDBJ whole genome shotgun (WGS) entry which is preliminary data.</text>
</comment>
<keyword evidence="4" id="KW-0411">Iron-sulfur</keyword>
<reference evidence="6 7" key="1">
    <citation type="submission" date="2019-12" db="EMBL/GenBank/DDBJ databases">
        <title>Spirosoma sp. HMF4905 genome sequencing and assembly.</title>
        <authorList>
            <person name="Kang H."/>
            <person name="Cha I."/>
            <person name="Kim H."/>
            <person name="Joh K."/>
        </authorList>
    </citation>
    <scope>NUCLEOTIDE SEQUENCE [LARGE SCALE GENOMIC DNA]</scope>
    <source>
        <strain evidence="6 7">HMF4905</strain>
    </source>
</reference>
<evidence type="ECO:0000256" key="3">
    <source>
        <dbReference type="ARBA" id="ARBA00023004"/>
    </source>
</evidence>
<dbReference type="Proteomes" id="UP000436006">
    <property type="component" value="Unassembled WGS sequence"/>
</dbReference>
<dbReference type="InterPro" id="IPR036922">
    <property type="entry name" value="Rieske_2Fe-2S_sf"/>
</dbReference>
<keyword evidence="2" id="KW-0479">Metal-binding</keyword>